<evidence type="ECO:0000313" key="5">
    <source>
        <dbReference type="EMBL" id="QIW52808.1"/>
    </source>
</evidence>
<evidence type="ECO:0000256" key="1">
    <source>
        <dbReference type="ARBA" id="ARBA00022741"/>
    </source>
</evidence>
<sequence>MTKVSIYYYSRKEFTLKIPKKYTSLSELAREDDLEKQEMQHYHHVDGQPHEQFDSDLQKQKKKPIKDLVIDSDEYSGVQEHAIMNFANFLDKYDIQNIYIQNPPVKILEQMTKLFEKSIETHHQEYAPITDEIIKRFYTNFSTNIIGQEKAKDSLSTALIPLLLNEREKPVVILLYGNSGIGKTESVKLLANTMNEPLFREQFSMYQNNEFSNYMFGGKHSEKSFAKDLLDRDSNIILLDEFDKANPTFYSAFYQLFDEGIFVDKNYSLELKKSVIICTSNFQSIEEIKKALGDAIFGRFDNVIHFEDLNDSEKNQIGMKIFDELHKKYTDKFNYTLKDNISEKLKEQFVKCQNVRQIKNTIEECLSFFYLKNIVK</sequence>
<accession>A0A6H0UB89</accession>
<dbReference type="InterPro" id="IPR003593">
    <property type="entry name" value="AAA+_ATPase"/>
</dbReference>
<evidence type="ECO:0000256" key="2">
    <source>
        <dbReference type="ARBA" id="ARBA00022840"/>
    </source>
</evidence>
<evidence type="ECO:0000259" key="4">
    <source>
        <dbReference type="SMART" id="SM00382"/>
    </source>
</evidence>
<name>A0A6H0UB89_9LACT</name>
<dbReference type="InterPro" id="IPR001270">
    <property type="entry name" value="ClpA/B"/>
</dbReference>
<proteinExistence type="predicted"/>
<protein>
    <submittedName>
        <fullName evidence="5">AAA domain-containing protein</fullName>
    </submittedName>
</protein>
<dbReference type="Gene3D" id="3.40.50.300">
    <property type="entry name" value="P-loop containing nucleotide triphosphate hydrolases"/>
    <property type="match status" value="1"/>
</dbReference>
<keyword evidence="2" id="KW-0067">ATP-binding</keyword>
<dbReference type="InterPro" id="IPR003959">
    <property type="entry name" value="ATPase_AAA_core"/>
</dbReference>
<evidence type="ECO:0000313" key="6">
    <source>
        <dbReference type="Proteomes" id="UP000501945"/>
    </source>
</evidence>
<dbReference type="Pfam" id="PF07724">
    <property type="entry name" value="AAA_2"/>
    <property type="match status" value="1"/>
</dbReference>
<dbReference type="SUPFAM" id="SSF52540">
    <property type="entry name" value="P-loop containing nucleoside triphosphate hydrolases"/>
    <property type="match status" value="1"/>
</dbReference>
<dbReference type="Proteomes" id="UP000501945">
    <property type="component" value="Chromosome"/>
</dbReference>
<dbReference type="PANTHER" id="PTHR11638:SF18">
    <property type="entry name" value="HEAT SHOCK PROTEIN 104"/>
    <property type="match status" value="1"/>
</dbReference>
<keyword evidence="1" id="KW-0547">Nucleotide-binding</keyword>
<dbReference type="GO" id="GO:0005524">
    <property type="term" value="F:ATP binding"/>
    <property type="evidence" value="ECO:0007669"/>
    <property type="project" value="UniProtKB-KW"/>
</dbReference>
<dbReference type="PRINTS" id="PR00300">
    <property type="entry name" value="CLPPROTEASEA"/>
</dbReference>
<dbReference type="RefSeq" id="WP_167838249.1">
    <property type="nucleotide sequence ID" value="NZ_CP047616.1"/>
</dbReference>
<gene>
    <name evidence="5" type="ORF">GU336_00780</name>
</gene>
<dbReference type="EMBL" id="CP047616">
    <property type="protein sequence ID" value="QIW52808.1"/>
    <property type="molecule type" value="Genomic_DNA"/>
</dbReference>
<evidence type="ECO:0000256" key="3">
    <source>
        <dbReference type="ARBA" id="ARBA00025613"/>
    </source>
</evidence>
<dbReference type="GO" id="GO:0005737">
    <property type="term" value="C:cytoplasm"/>
    <property type="evidence" value="ECO:0007669"/>
    <property type="project" value="TreeGrafter"/>
</dbReference>
<dbReference type="GO" id="GO:0034605">
    <property type="term" value="P:cellular response to heat"/>
    <property type="evidence" value="ECO:0007669"/>
    <property type="project" value="TreeGrafter"/>
</dbReference>
<dbReference type="PANTHER" id="PTHR11638">
    <property type="entry name" value="ATP-DEPENDENT CLP PROTEASE"/>
    <property type="match status" value="1"/>
</dbReference>
<dbReference type="InterPro" id="IPR027417">
    <property type="entry name" value="P-loop_NTPase"/>
</dbReference>
<dbReference type="GO" id="GO:0016887">
    <property type="term" value="F:ATP hydrolysis activity"/>
    <property type="evidence" value="ECO:0007669"/>
    <property type="project" value="InterPro"/>
</dbReference>
<dbReference type="InterPro" id="IPR050130">
    <property type="entry name" value="ClpA_ClpB"/>
</dbReference>
<comment type="function">
    <text evidence="3">Part of a stress-induced multi-chaperone system, it is involved in the recovery of the cell from heat-induced damage, in cooperation with DnaK, DnaJ and GrpE. Acts before DnaK, in the processing of protein aggregates. Protein binding stimulates the ATPase activity; ATP hydrolysis unfolds the denatured protein aggregates, which probably helps expose new hydrophobic binding sites on the surface of ClpB-bound aggregates, contributing to the solubilization and refolding of denatured protein aggregates by DnaK.</text>
</comment>
<dbReference type="AlphaFoldDB" id="A0A6H0UB89"/>
<dbReference type="SMART" id="SM00382">
    <property type="entry name" value="AAA"/>
    <property type="match status" value="1"/>
</dbReference>
<organism evidence="5 6">
    <name type="scientific">Pseudolactococcus raffinolactis</name>
    <dbReference type="NCBI Taxonomy" id="1366"/>
    <lineage>
        <taxon>Bacteria</taxon>
        <taxon>Bacillati</taxon>
        <taxon>Bacillota</taxon>
        <taxon>Bacilli</taxon>
        <taxon>Lactobacillales</taxon>
        <taxon>Streptococcaceae</taxon>
        <taxon>Pseudolactococcus</taxon>
    </lineage>
</organism>
<reference evidence="5 6" key="1">
    <citation type="submission" date="2019-12" db="EMBL/GenBank/DDBJ databases">
        <title>Whole genome sequences of Lactococcus raffinolactis strains isolated from sewage.</title>
        <authorList>
            <person name="Ybazeta G."/>
            <person name="Ross M."/>
            <person name="Brabant-Kirwan D."/>
            <person name="Saleh M."/>
            <person name="Dillon J.A."/>
            <person name="Splinter K."/>
            <person name="Nokhbeh R."/>
        </authorList>
    </citation>
    <scope>NUCLEOTIDE SEQUENCE [LARGE SCALE GENOMIC DNA]</scope>
    <source>
        <strain evidence="5 6">Lr_19_5</strain>
    </source>
</reference>
<feature type="domain" description="AAA+ ATPase" evidence="4">
    <location>
        <begin position="169"/>
        <end position="310"/>
    </location>
</feature>